<feature type="transmembrane region" description="Helical" evidence="7">
    <location>
        <begin position="235"/>
        <end position="259"/>
    </location>
</feature>
<keyword evidence="2" id="KW-0813">Transport</keyword>
<feature type="signal peptide" evidence="8">
    <location>
        <begin position="1"/>
        <end position="30"/>
    </location>
</feature>
<gene>
    <name evidence="10" type="ORF">CYCCA115_LOCUS3393</name>
</gene>
<feature type="transmembrane region" description="Helical" evidence="7">
    <location>
        <begin position="280"/>
        <end position="299"/>
    </location>
</feature>
<dbReference type="EMBL" id="CAKOGP040000291">
    <property type="protein sequence ID" value="CAJ1933638.1"/>
    <property type="molecule type" value="Genomic_DNA"/>
</dbReference>
<dbReference type="InterPro" id="IPR045879">
    <property type="entry name" value="B561A"/>
</dbReference>
<feature type="domain" description="Cytochrome b561" evidence="9">
    <location>
        <begin position="200"/>
        <end position="400"/>
    </location>
</feature>
<dbReference type="SMART" id="SM00665">
    <property type="entry name" value="B561"/>
    <property type="match status" value="1"/>
</dbReference>
<evidence type="ECO:0000259" key="9">
    <source>
        <dbReference type="PROSITE" id="PS50939"/>
    </source>
</evidence>
<keyword evidence="3 7" id="KW-0812">Transmembrane</keyword>
<evidence type="ECO:0000256" key="2">
    <source>
        <dbReference type="ARBA" id="ARBA00022448"/>
    </source>
</evidence>
<feature type="chain" id="PRO_5041936887" description="Cytochrome b561 domain-containing protein" evidence="8">
    <location>
        <begin position="31"/>
        <end position="428"/>
    </location>
</feature>
<dbReference type="Gene3D" id="1.20.120.1770">
    <property type="match status" value="1"/>
</dbReference>
<evidence type="ECO:0000256" key="4">
    <source>
        <dbReference type="ARBA" id="ARBA00022982"/>
    </source>
</evidence>
<dbReference type="PANTHER" id="PTHR47281:SF1">
    <property type="entry name" value="OS09G0557700 PROTEIN"/>
    <property type="match status" value="1"/>
</dbReference>
<dbReference type="Proteomes" id="UP001295423">
    <property type="component" value="Unassembled WGS sequence"/>
</dbReference>
<sequence>MTTSRIFHPRHFMTTTTLLLLAIVAATANAQTIANLQVGDEICAEGFVLDTYCIERTTLLDNPTVFSLENPELHSVHCLVDVNSCFSSPFEMLVNVGSQEYARGWRFDDAGRQAMVTLGRQVGSQTLGCTECEPDGGDPTDVAFTRQQEGLRAVVKAQVTSLKLEDDLKVPELTLLADPIHTNTTISTIPILDESVTDPCQRFYGMTNILDILTPEEQSQLFTTETPASFRNLRLIHGSCMLIGWGLLLPNGMLVARYFKLHPSSNSAWFKFHRICQPTGLLVATVGWIIALVNFDVFSDRDTRFVHGLVGSIVMALGWLQPLNAYFRPHISPDHPKTTTRIVWEHYHRGAGWFCFFCSLIVIVLGTLIIPRPNDRLGFQSAFVVCLLIMLGNLAFMKSDSKQDLRGFCCTRKIPPAEEPKEKDEDNA</sequence>
<dbReference type="InterPro" id="IPR006593">
    <property type="entry name" value="Cyt_b561/ferric_Rdtase_TM"/>
</dbReference>
<comment type="caution">
    <text evidence="10">The sequence shown here is derived from an EMBL/GenBank/DDBJ whole genome shotgun (WGS) entry which is preliminary data.</text>
</comment>
<keyword evidence="5 7" id="KW-1133">Transmembrane helix</keyword>
<comment type="subcellular location">
    <subcellularLocation>
        <location evidence="1">Membrane</location>
    </subcellularLocation>
</comment>
<evidence type="ECO:0000256" key="3">
    <source>
        <dbReference type="ARBA" id="ARBA00022692"/>
    </source>
</evidence>
<evidence type="ECO:0000256" key="7">
    <source>
        <dbReference type="SAM" id="Phobius"/>
    </source>
</evidence>
<evidence type="ECO:0000256" key="5">
    <source>
        <dbReference type="ARBA" id="ARBA00022989"/>
    </source>
</evidence>
<proteinExistence type="predicted"/>
<accession>A0AAD2CI12</accession>
<reference evidence="10" key="1">
    <citation type="submission" date="2023-08" db="EMBL/GenBank/DDBJ databases">
        <authorList>
            <person name="Audoor S."/>
            <person name="Bilcke G."/>
        </authorList>
    </citation>
    <scope>NUCLEOTIDE SEQUENCE</scope>
</reference>
<evidence type="ECO:0000256" key="1">
    <source>
        <dbReference type="ARBA" id="ARBA00004370"/>
    </source>
</evidence>
<evidence type="ECO:0000313" key="10">
    <source>
        <dbReference type="EMBL" id="CAJ1933638.1"/>
    </source>
</evidence>
<keyword evidence="6 7" id="KW-0472">Membrane</keyword>
<dbReference type="Pfam" id="PF03188">
    <property type="entry name" value="Cytochrom_B561"/>
    <property type="match status" value="1"/>
</dbReference>
<dbReference type="AlphaFoldDB" id="A0AAD2CI12"/>
<dbReference type="GO" id="GO:0016020">
    <property type="term" value="C:membrane"/>
    <property type="evidence" value="ECO:0007669"/>
    <property type="project" value="UniProtKB-SubCell"/>
</dbReference>
<dbReference type="PANTHER" id="PTHR47281">
    <property type="entry name" value="OS09G0557700 PROTEIN"/>
    <property type="match status" value="1"/>
</dbReference>
<feature type="transmembrane region" description="Helical" evidence="7">
    <location>
        <begin position="377"/>
        <end position="396"/>
    </location>
</feature>
<keyword evidence="4" id="KW-0249">Electron transport</keyword>
<dbReference type="CDD" id="cd08760">
    <property type="entry name" value="Cyt_b561_FRRS1_like"/>
    <property type="match status" value="1"/>
</dbReference>
<evidence type="ECO:0000313" key="11">
    <source>
        <dbReference type="Proteomes" id="UP001295423"/>
    </source>
</evidence>
<protein>
    <recommendedName>
        <fullName evidence="9">Cytochrome b561 domain-containing protein</fullName>
    </recommendedName>
</protein>
<name>A0AAD2CI12_9STRA</name>
<keyword evidence="8" id="KW-0732">Signal</keyword>
<dbReference type="PROSITE" id="PS50939">
    <property type="entry name" value="CYTOCHROME_B561"/>
    <property type="match status" value="1"/>
</dbReference>
<keyword evidence="11" id="KW-1185">Reference proteome</keyword>
<evidence type="ECO:0000256" key="8">
    <source>
        <dbReference type="SAM" id="SignalP"/>
    </source>
</evidence>
<feature type="transmembrane region" description="Helical" evidence="7">
    <location>
        <begin position="351"/>
        <end position="371"/>
    </location>
</feature>
<organism evidence="10 11">
    <name type="scientific">Cylindrotheca closterium</name>
    <dbReference type="NCBI Taxonomy" id="2856"/>
    <lineage>
        <taxon>Eukaryota</taxon>
        <taxon>Sar</taxon>
        <taxon>Stramenopiles</taxon>
        <taxon>Ochrophyta</taxon>
        <taxon>Bacillariophyta</taxon>
        <taxon>Bacillariophyceae</taxon>
        <taxon>Bacillariophycidae</taxon>
        <taxon>Bacillariales</taxon>
        <taxon>Bacillariaceae</taxon>
        <taxon>Cylindrotheca</taxon>
    </lineage>
</organism>
<evidence type="ECO:0000256" key="6">
    <source>
        <dbReference type="ARBA" id="ARBA00023136"/>
    </source>
</evidence>